<feature type="domain" description="Alanine dehydrogenase/pyridine nucleotide transhydrogenase NAD(H)-binding" evidence="6">
    <location>
        <begin position="149"/>
        <end position="297"/>
    </location>
</feature>
<dbReference type="InterPro" id="IPR007886">
    <property type="entry name" value="AlaDH/PNT_N"/>
</dbReference>
<keyword evidence="4 5" id="KW-0520">NAD</keyword>
<evidence type="ECO:0000259" key="7">
    <source>
        <dbReference type="SMART" id="SM01003"/>
    </source>
</evidence>
<dbReference type="Gene3D" id="3.40.50.720">
    <property type="entry name" value="NAD(P)-binding Rossmann-like Domain"/>
    <property type="match status" value="2"/>
</dbReference>
<dbReference type="PANTHER" id="PTHR42795">
    <property type="entry name" value="ALANINE DEHYDROGENASE"/>
    <property type="match status" value="1"/>
</dbReference>
<evidence type="ECO:0000313" key="8">
    <source>
        <dbReference type="EMBL" id="MCC2615760.1"/>
    </source>
</evidence>
<comment type="catalytic activity">
    <reaction evidence="5">
        <text>L-alanine + NAD(+) + H2O = pyruvate + NH4(+) + NADH + H(+)</text>
        <dbReference type="Rhea" id="RHEA:18405"/>
        <dbReference type="ChEBI" id="CHEBI:15361"/>
        <dbReference type="ChEBI" id="CHEBI:15377"/>
        <dbReference type="ChEBI" id="CHEBI:15378"/>
        <dbReference type="ChEBI" id="CHEBI:28938"/>
        <dbReference type="ChEBI" id="CHEBI:57540"/>
        <dbReference type="ChEBI" id="CHEBI:57945"/>
        <dbReference type="ChEBI" id="CHEBI:57972"/>
        <dbReference type="EC" id="1.4.1.1"/>
    </reaction>
</comment>
<comment type="caution">
    <text evidence="8">The sequence shown here is derived from an EMBL/GenBank/DDBJ whole genome shotgun (WGS) entry which is preliminary data.</text>
</comment>
<evidence type="ECO:0000256" key="5">
    <source>
        <dbReference type="PIRNR" id="PIRNR000183"/>
    </source>
</evidence>
<organism evidence="8 9">
    <name type="scientific">Fluctibacter halophilus</name>
    <dbReference type="NCBI Taxonomy" id="226011"/>
    <lineage>
        <taxon>Bacteria</taxon>
        <taxon>Pseudomonadati</taxon>
        <taxon>Pseudomonadota</taxon>
        <taxon>Gammaproteobacteria</taxon>
        <taxon>Alteromonadales</taxon>
        <taxon>Alteromonadaceae</taxon>
        <taxon>Fluctibacter</taxon>
    </lineage>
</organism>
<dbReference type="PIRSF" id="PIRSF000183">
    <property type="entry name" value="Alanine_dh"/>
    <property type="match status" value="1"/>
</dbReference>
<dbReference type="Pfam" id="PF01262">
    <property type="entry name" value="AlaDh_PNT_C"/>
    <property type="match status" value="1"/>
</dbReference>
<dbReference type="RefSeq" id="WP_229157978.1">
    <property type="nucleotide sequence ID" value="NZ_JAJEWP010000001.1"/>
</dbReference>
<dbReference type="EC" id="1.4.1.1" evidence="2 5"/>
<dbReference type="PROSITE" id="PS00837">
    <property type="entry name" value="ALADH_PNT_2"/>
    <property type="match status" value="1"/>
</dbReference>
<dbReference type="InterPro" id="IPR008143">
    <property type="entry name" value="Ala_DH/PNT_CS2"/>
</dbReference>
<feature type="domain" description="Alanine dehydrogenase/pyridine nucleotide transhydrogenase N-terminal" evidence="7">
    <location>
        <begin position="4"/>
        <end position="137"/>
    </location>
</feature>
<dbReference type="NCBIfam" id="TIGR00518">
    <property type="entry name" value="alaDH"/>
    <property type="match status" value="1"/>
</dbReference>
<comment type="similarity">
    <text evidence="1 5">Belongs to the AlaDH/PNT family.</text>
</comment>
<dbReference type="SUPFAM" id="SSF52283">
    <property type="entry name" value="Formate/glycerate dehydrogenase catalytic domain-like"/>
    <property type="match status" value="1"/>
</dbReference>
<protein>
    <recommendedName>
        <fullName evidence="2 5">Alanine dehydrogenase</fullName>
        <ecNumber evidence="2 5">1.4.1.1</ecNumber>
    </recommendedName>
</protein>
<evidence type="ECO:0000256" key="1">
    <source>
        <dbReference type="ARBA" id="ARBA00005689"/>
    </source>
</evidence>
<dbReference type="SUPFAM" id="SSF51735">
    <property type="entry name" value="NAD(P)-binding Rossmann-fold domains"/>
    <property type="match status" value="1"/>
</dbReference>
<evidence type="ECO:0000256" key="3">
    <source>
        <dbReference type="ARBA" id="ARBA00023002"/>
    </source>
</evidence>
<dbReference type="SMART" id="SM01003">
    <property type="entry name" value="AlaDh_PNT_N"/>
    <property type="match status" value="1"/>
</dbReference>
<dbReference type="PANTHER" id="PTHR42795:SF1">
    <property type="entry name" value="ALANINE DEHYDROGENASE"/>
    <property type="match status" value="1"/>
</dbReference>
<keyword evidence="9" id="KW-1185">Reference proteome</keyword>
<dbReference type="Proteomes" id="UP001520878">
    <property type="component" value="Unassembled WGS sequence"/>
</dbReference>
<evidence type="ECO:0000256" key="4">
    <source>
        <dbReference type="ARBA" id="ARBA00023027"/>
    </source>
</evidence>
<dbReference type="GO" id="GO:0000286">
    <property type="term" value="F:alanine dehydrogenase activity"/>
    <property type="evidence" value="ECO:0007669"/>
    <property type="project" value="UniProtKB-EC"/>
</dbReference>
<accession>A0ABS8G5F9</accession>
<dbReference type="InterPro" id="IPR007698">
    <property type="entry name" value="AlaDH/PNT_NAD(H)-bd"/>
</dbReference>
<proteinExistence type="inferred from homology"/>
<dbReference type="SMART" id="SM01002">
    <property type="entry name" value="AlaDh_PNT_C"/>
    <property type="match status" value="1"/>
</dbReference>
<name>A0ABS8G5F9_9ALTE</name>
<dbReference type="Pfam" id="PF05222">
    <property type="entry name" value="AlaDh_PNT_N"/>
    <property type="match status" value="1"/>
</dbReference>
<evidence type="ECO:0000313" key="9">
    <source>
        <dbReference type="Proteomes" id="UP001520878"/>
    </source>
</evidence>
<evidence type="ECO:0000259" key="6">
    <source>
        <dbReference type="SMART" id="SM01002"/>
    </source>
</evidence>
<keyword evidence="3 5" id="KW-0560">Oxidoreductase</keyword>
<gene>
    <name evidence="8" type="primary">ald</name>
    <name evidence="8" type="ORF">LJ739_05870</name>
</gene>
<sequence length="376" mass="39542">MLIGVPKEIKNHEYRIGLTPAAVKEFVAHGHEVIVENNGGLAIGFDNQQYIDAGASIIDSPEEIFARAEMIIKVKEPQPNECKMLREGQTLYTYLHLAPDPTQTELLVASGATCIAYETVTDARGALPLLAPMSEVAGRMSVQAGAHYLEKAQGGSGTLLGGVPGVAPGKVLVIGGGVVGTNAAKMALGLGADVTILDRSLTRLREIDDIFNGQVKTVFSTVDAIEHYSSKADLVVGAVLIPGAAAPKLLTREHIKNMKEGSVVVDVAIDQGGCFETSKATTHQDPVYVVDGVVHYCVANMPGGVARTSTMALNNATLPFGLALANKGPKQAMLDDAHLLNGLNVHKGKVTYKAVIDALGDSLNLTYADPRSALSE</sequence>
<dbReference type="CDD" id="cd05305">
    <property type="entry name" value="L-AlaDH"/>
    <property type="match status" value="1"/>
</dbReference>
<dbReference type="InterPro" id="IPR008141">
    <property type="entry name" value="Ala_DH"/>
</dbReference>
<dbReference type="InterPro" id="IPR036291">
    <property type="entry name" value="NAD(P)-bd_dom_sf"/>
</dbReference>
<reference evidence="8 9" key="1">
    <citation type="submission" date="2021-10" db="EMBL/GenBank/DDBJ databases">
        <title>Draft genome of Aestuariibacter halophilus JC2043.</title>
        <authorList>
            <person name="Emsley S.A."/>
            <person name="Pfannmuller K.M."/>
            <person name="Ushijima B."/>
            <person name="Saw J.H."/>
            <person name="Videau P."/>
        </authorList>
    </citation>
    <scope>NUCLEOTIDE SEQUENCE [LARGE SCALE GENOMIC DNA]</scope>
    <source>
        <strain evidence="8 9">JC2043</strain>
    </source>
</reference>
<dbReference type="EMBL" id="JAJEWP010000001">
    <property type="protein sequence ID" value="MCC2615760.1"/>
    <property type="molecule type" value="Genomic_DNA"/>
</dbReference>
<evidence type="ECO:0000256" key="2">
    <source>
        <dbReference type="ARBA" id="ARBA00012897"/>
    </source>
</evidence>